<sequence>MSSNKSYHPSNSSSELDRSVGRISEDEDEIDDEDKDKDGDEENKDEDEDEDKEDNGEDEKEDDILFPSPSLGSSAQSDLPPKLMNWPHLSESPAHSVEPSPSMAPSPSPSQLGQEILPSPTPSEVVHLCTLSLSGRGHQRWYYTHSSSSSPQSLNVVLTDRQTVSVEQDQRRTHPELLTKLVSTRTQLNLIEQDRAQLLATCQKLEEDLGWVQAERDAANAHCTIISHVVEETRKQLGVVTKKKQGGTGKIKARFVTHPALKAHFDQEEAKRSKKAKERAAKDAQKAVHR</sequence>
<accession>F8PQX9</accession>
<feature type="compositionally biased region" description="Low complexity" evidence="1">
    <location>
        <begin position="1"/>
        <end position="14"/>
    </location>
</feature>
<dbReference type="HOGENOM" id="CLU_1062315_0_0_1"/>
<proteinExistence type="predicted"/>
<evidence type="ECO:0000313" key="3">
    <source>
        <dbReference type="Proteomes" id="UP000008063"/>
    </source>
</evidence>
<dbReference type="STRING" id="936435.F8PQX9"/>
<protein>
    <submittedName>
        <fullName evidence="2">Uncharacterized protein</fullName>
    </submittedName>
</protein>
<dbReference type="Proteomes" id="UP000008063">
    <property type="component" value="Unassembled WGS sequence"/>
</dbReference>
<dbReference type="AlphaFoldDB" id="F8PQX9"/>
<feature type="region of interest" description="Disordered" evidence="1">
    <location>
        <begin position="263"/>
        <end position="290"/>
    </location>
</feature>
<keyword evidence="3" id="KW-1185">Reference proteome</keyword>
<dbReference type="InParanoid" id="F8PQX9"/>
<evidence type="ECO:0000313" key="2">
    <source>
        <dbReference type="EMBL" id="EGO02323.1"/>
    </source>
</evidence>
<feature type="compositionally biased region" description="Basic and acidic residues" evidence="1">
    <location>
        <begin position="15"/>
        <end position="24"/>
    </location>
</feature>
<dbReference type="EMBL" id="GL945477">
    <property type="protein sequence ID" value="EGO02323.1"/>
    <property type="molecule type" value="Genomic_DNA"/>
</dbReference>
<reference evidence="3" key="1">
    <citation type="journal article" date="2011" name="Science">
        <title>The plant cell wall-decomposing machinery underlies the functional diversity of forest fungi.</title>
        <authorList>
            <person name="Eastwood D.C."/>
            <person name="Floudas D."/>
            <person name="Binder M."/>
            <person name="Majcherczyk A."/>
            <person name="Schneider P."/>
            <person name="Aerts A."/>
            <person name="Asiegbu F.O."/>
            <person name="Baker S.E."/>
            <person name="Barry K."/>
            <person name="Bendiksby M."/>
            <person name="Blumentritt M."/>
            <person name="Coutinho P.M."/>
            <person name="Cullen D."/>
            <person name="de Vries R.P."/>
            <person name="Gathman A."/>
            <person name="Goodell B."/>
            <person name="Henrissat B."/>
            <person name="Ihrmark K."/>
            <person name="Kauserud H."/>
            <person name="Kohler A."/>
            <person name="LaButti K."/>
            <person name="Lapidus A."/>
            <person name="Lavin J.L."/>
            <person name="Lee Y.-H."/>
            <person name="Lindquist E."/>
            <person name="Lilly W."/>
            <person name="Lucas S."/>
            <person name="Morin E."/>
            <person name="Murat C."/>
            <person name="Oguiza J.A."/>
            <person name="Park J."/>
            <person name="Pisabarro A.G."/>
            <person name="Riley R."/>
            <person name="Rosling A."/>
            <person name="Salamov A."/>
            <person name="Schmidt O."/>
            <person name="Schmutz J."/>
            <person name="Skrede I."/>
            <person name="Stenlid J."/>
            <person name="Wiebenga A."/>
            <person name="Xie X."/>
            <person name="Kuees U."/>
            <person name="Hibbett D.S."/>
            <person name="Hoffmeister D."/>
            <person name="Hoegberg N."/>
            <person name="Martin F."/>
            <person name="Grigoriev I.V."/>
            <person name="Watkinson S.C."/>
        </authorList>
    </citation>
    <scope>NUCLEOTIDE SEQUENCE [LARGE SCALE GENOMIC DNA]</scope>
    <source>
        <strain evidence="3">strain S7.3</strain>
    </source>
</reference>
<gene>
    <name evidence="2" type="ORF">SERLA73DRAFT_151223</name>
</gene>
<feature type="compositionally biased region" description="Acidic residues" evidence="1">
    <location>
        <begin position="25"/>
        <end position="64"/>
    </location>
</feature>
<evidence type="ECO:0000256" key="1">
    <source>
        <dbReference type="SAM" id="MobiDB-lite"/>
    </source>
</evidence>
<feature type="compositionally biased region" description="Basic and acidic residues" evidence="1">
    <location>
        <begin position="278"/>
        <end position="290"/>
    </location>
</feature>
<name>F8PQX9_SERL3</name>
<feature type="region of interest" description="Disordered" evidence="1">
    <location>
        <begin position="1"/>
        <end position="121"/>
    </location>
</feature>
<organism evidence="3">
    <name type="scientific">Serpula lacrymans var. lacrymans (strain S7.3)</name>
    <name type="common">Dry rot fungus</name>
    <dbReference type="NCBI Taxonomy" id="936435"/>
    <lineage>
        <taxon>Eukaryota</taxon>
        <taxon>Fungi</taxon>
        <taxon>Dikarya</taxon>
        <taxon>Basidiomycota</taxon>
        <taxon>Agaricomycotina</taxon>
        <taxon>Agaricomycetes</taxon>
        <taxon>Agaricomycetidae</taxon>
        <taxon>Boletales</taxon>
        <taxon>Coniophorineae</taxon>
        <taxon>Serpulaceae</taxon>
        <taxon>Serpula</taxon>
    </lineage>
</organism>